<proteinExistence type="inferred from homology"/>
<keyword evidence="7" id="KW-0663">Pyridoxal phosphate</keyword>
<keyword evidence="9" id="KW-0408">Iron</keyword>
<organism evidence="13 14">
    <name type="scientific">Actinomadura adrarensis</name>
    <dbReference type="NCBI Taxonomy" id="1819600"/>
    <lineage>
        <taxon>Bacteria</taxon>
        <taxon>Bacillati</taxon>
        <taxon>Actinomycetota</taxon>
        <taxon>Actinomycetes</taxon>
        <taxon>Streptosporangiales</taxon>
        <taxon>Thermomonosporaceae</taxon>
        <taxon>Actinomadura</taxon>
    </lineage>
</organism>
<evidence type="ECO:0000256" key="3">
    <source>
        <dbReference type="ARBA" id="ARBA00009406"/>
    </source>
</evidence>
<evidence type="ECO:0000256" key="7">
    <source>
        <dbReference type="ARBA" id="ARBA00022898"/>
    </source>
</evidence>
<feature type="non-terminal residue" evidence="13">
    <location>
        <position position="172"/>
    </location>
</feature>
<evidence type="ECO:0000256" key="4">
    <source>
        <dbReference type="ARBA" id="ARBA00011738"/>
    </source>
</evidence>
<feature type="domain" description="SsuA/THI5-like" evidence="12">
    <location>
        <begin position="31"/>
        <end position="152"/>
    </location>
</feature>
<sequence length="172" mass="17706">IAGGSGGGDGKMTFLSPLPLETLGLAVELLGVAGGHFEKHGLDVTLQEAKGTAQAIQTLLSGVAPVARVGQIDLMTAVTDSNRPLVNIGTGFRTTALRFAYSKKNHPINAPEDMAGRTMGVPSEGGTSDKVVSLVLAGAGLDPEQTRRQVVGLTPGTFDLVQRGRLVGYVVS</sequence>
<accession>A0ABW3CAH4</accession>
<comment type="caution">
    <text evidence="13">The sequence shown here is derived from an EMBL/GenBank/DDBJ whole genome shotgun (WGS) entry which is preliminary data.</text>
</comment>
<keyword evidence="5" id="KW-0808">Transferase</keyword>
<name>A0ABW3CAH4_9ACTN</name>
<keyword evidence="14" id="KW-1185">Reference proteome</keyword>
<feature type="non-terminal residue" evidence="13">
    <location>
        <position position="1"/>
    </location>
</feature>
<dbReference type="Pfam" id="PF09084">
    <property type="entry name" value="NMT1"/>
    <property type="match status" value="1"/>
</dbReference>
<evidence type="ECO:0000259" key="12">
    <source>
        <dbReference type="Pfam" id="PF09084"/>
    </source>
</evidence>
<dbReference type="PANTHER" id="PTHR31528">
    <property type="entry name" value="4-AMINO-5-HYDROXYMETHYL-2-METHYLPYRIMIDINE PHOSPHATE SYNTHASE THI11-RELATED"/>
    <property type="match status" value="1"/>
</dbReference>
<evidence type="ECO:0000256" key="8">
    <source>
        <dbReference type="ARBA" id="ARBA00022977"/>
    </source>
</evidence>
<gene>
    <name evidence="13" type="ORF">ACFQ07_04610</name>
</gene>
<dbReference type="PANTHER" id="PTHR31528:SF1">
    <property type="entry name" value="4-AMINO-5-HYDROXYMETHYL-2-METHYLPYRIMIDINE PHOSPHATE SYNTHASE THI11-RELATED"/>
    <property type="match status" value="1"/>
</dbReference>
<comment type="similarity">
    <text evidence="3">Belongs to the NMT1/THI5 family.</text>
</comment>
<evidence type="ECO:0000256" key="6">
    <source>
        <dbReference type="ARBA" id="ARBA00022723"/>
    </source>
</evidence>
<dbReference type="EMBL" id="JBHTIR010000517">
    <property type="protein sequence ID" value="MFD0851486.1"/>
    <property type="molecule type" value="Genomic_DNA"/>
</dbReference>
<keyword evidence="8" id="KW-0784">Thiamine biosynthesis</keyword>
<evidence type="ECO:0000256" key="1">
    <source>
        <dbReference type="ARBA" id="ARBA00003469"/>
    </source>
</evidence>
<evidence type="ECO:0000256" key="2">
    <source>
        <dbReference type="ARBA" id="ARBA00004948"/>
    </source>
</evidence>
<keyword evidence="6" id="KW-0479">Metal-binding</keyword>
<comment type="subunit">
    <text evidence="4">Homodimer.</text>
</comment>
<evidence type="ECO:0000313" key="14">
    <source>
        <dbReference type="Proteomes" id="UP001597083"/>
    </source>
</evidence>
<dbReference type="InterPro" id="IPR027939">
    <property type="entry name" value="NMT1/THI5"/>
</dbReference>
<evidence type="ECO:0000313" key="13">
    <source>
        <dbReference type="EMBL" id="MFD0851486.1"/>
    </source>
</evidence>
<protein>
    <recommendedName>
        <fullName evidence="10">Thiamine pyrimidine synthase</fullName>
    </recommendedName>
</protein>
<evidence type="ECO:0000256" key="10">
    <source>
        <dbReference type="ARBA" id="ARBA00033171"/>
    </source>
</evidence>
<comment type="catalytic activity">
    <reaction evidence="11">
        <text>N(6)-(pyridoxal phosphate)-L-lysyl-[4-amino-5-hydroxymethyl-2-methylpyrimidine phosphate synthase] + L-histidyl-[4-amino-5-hydroxymethyl-2-methylpyrimidine phosphate synthase] + 2 Fe(3+) + 4 H2O = L-lysyl-[4-amino-5-hydroxymethyl-2-methylpyrimidine phosphate synthase] + (2S)-2-amino-5-hydroxy-4-oxopentanoyl-[4-amino-5-hydroxymethyl-2-methylpyrimidine phosphate synthase] + 4-amino-2-methyl-5-(phosphooxymethyl)pyrimidine + 3-oxopropanoate + 2 Fe(2+) + 2 H(+)</text>
        <dbReference type="Rhea" id="RHEA:65756"/>
        <dbReference type="Rhea" id="RHEA-COMP:16892"/>
        <dbReference type="Rhea" id="RHEA-COMP:16893"/>
        <dbReference type="Rhea" id="RHEA-COMP:16894"/>
        <dbReference type="Rhea" id="RHEA-COMP:16895"/>
        <dbReference type="ChEBI" id="CHEBI:15377"/>
        <dbReference type="ChEBI" id="CHEBI:15378"/>
        <dbReference type="ChEBI" id="CHEBI:29033"/>
        <dbReference type="ChEBI" id="CHEBI:29034"/>
        <dbReference type="ChEBI" id="CHEBI:29969"/>
        <dbReference type="ChEBI" id="CHEBI:29979"/>
        <dbReference type="ChEBI" id="CHEBI:33190"/>
        <dbReference type="ChEBI" id="CHEBI:58354"/>
        <dbReference type="ChEBI" id="CHEBI:143915"/>
        <dbReference type="ChEBI" id="CHEBI:157692"/>
    </reaction>
    <physiologicalReaction direction="left-to-right" evidence="11">
        <dbReference type="Rhea" id="RHEA:65757"/>
    </physiologicalReaction>
</comment>
<evidence type="ECO:0000256" key="9">
    <source>
        <dbReference type="ARBA" id="ARBA00023004"/>
    </source>
</evidence>
<evidence type="ECO:0000256" key="11">
    <source>
        <dbReference type="ARBA" id="ARBA00048179"/>
    </source>
</evidence>
<dbReference type="Gene3D" id="3.40.190.10">
    <property type="entry name" value="Periplasmic binding protein-like II"/>
    <property type="match status" value="2"/>
</dbReference>
<comment type="function">
    <text evidence="1">Responsible for the formation of the pyrimidine heterocycle in the thiamine biosynthesis pathway. Catalyzes the formation of hydroxymethylpyrimidine phosphate (HMP-P) from histidine and pyridoxal phosphate (PLP). The protein uses PLP and the active site histidine to form HMP-P, generating an inactive enzyme. The enzyme can only undergo a single turnover, which suggests it is a suicide enzyme.</text>
</comment>
<evidence type="ECO:0000256" key="5">
    <source>
        <dbReference type="ARBA" id="ARBA00022679"/>
    </source>
</evidence>
<comment type="pathway">
    <text evidence="2">Cofactor biosynthesis; thiamine diphosphate biosynthesis.</text>
</comment>
<dbReference type="Proteomes" id="UP001597083">
    <property type="component" value="Unassembled WGS sequence"/>
</dbReference>
<dbReference type="InterPro" id="IPR015168">
    <property type="entry name" value="SsuA/THI5"/>
</dbReference>
<dbReference type="SUPFAM" id="SSF53850">
    <property type="entry name" value="Periplasmic binding protein-like II"/>
    <property type="match status" value="1"/>
</dbReference>
<reference evidence="14" key="1">
    <citation type="journal article" date="2019" name="Int. J. Syst. Evol. Microbiol.">
        <title>The Global Catalogue of Microorganisms (GCM) 10K type strain sequencing project: providing services to taxonomists for standard genome sequencing and annotation.</title>
        <authorList>
            <consortium name="The Broad Institute Genomics Platform"/>
            <consortium name="The Broad Institute Genome Sequencing Center for Infectious Disease"/>
            <person name="Wu L."/>
            <person name="Ma J."/>
        </authorList>
    </citation>
    <scope>NUCLEOTIDE SEQUENCE [LARGE SCALE GENOMIC DNA]</scope>
    <source>
        <strain evidence="14">JCM 31696</strain>
    </source>
</reference>